<evidence type="ECO:0000256" key="1">
    <source>
        <dbReference type="ARBA" id="ARBA00000073"/>
    </source>
</evidence>
<gene>
    <name evidence="6" type="ORF">AAAX94_16610</name>
</gene>
<evidence type="ECO:0000256" key="2">
    <source>
        <dbReference type="ARBA" id="ARBA00031870"/>
    </source>
</evidence>
<dbReference type="GO" id="GO:0016853">
    <property type="term" value="F:isomerase activity"/>
    <property type="evidence" value="ECO:0007669"/>
    <property type="project" value="UniProtKB-KW"/>
</dbReference>
<dbReference type="Pfam" id="PF00849">
    <property type="entry name" value="PseudoU_synth_2"/>
    <property type="match status" value="1"/>
</dbReference>
<evidence type="ECO:0000256" key="3">
    <source>
        <dbReference type="ARBA" id="ARBA00033164"/>
    </source>
</evidence>
<dbReference type="InterPro" id="IPR006145">
    <property type="entry name" value="PsdUridine_synth_RsuA/RluA"/>
</dbReference>
<reference evidence="6 7" key="1">
    <citation type="submission" date="2024-04" db="EMBL/GenBank/DDBJ databases">
        <title>Human intestinal bacterial collection.</title>
        <authorList>
            <person name="Pauvert C."/>
            <person name="Hitch T.C.A."/>
            <person name="Clavel T."/>
        </authorList>
    </citation>
    <scope>NUCLEOTIDE SEQUENCE [LARGE SCALE GENOMIC DNA]</scope>
    <source>
        <strain evidence="6 7">CLA-AA-H161</strain>
    </source>
</reference>
<keyword evidence="6" id="KW-0413">Isomerase</keyword>
<dbReference type="Gene3D" id="3.30.2350.10">
    <property type="entry name" value="Pseudouridine synthase"/>
    <property type="match status" value="1"/>
</dbReference>
<comment type="caution">
    <text evidence="6">The sequence shown here is derived from an EMBL/GenBank/DDBJ whole genome shotgun (WGS) entry which is preliminary data.</text>
</comment>
<evidence type="ECO:0000259" key="5">
    <source>
        <dbReference type="Pfam" id="PF00849"/>
    </source>
</evidence>
<feature type="domain" description="Pseudouridine synthase RsuA/RluA-like" evidence="5">
    <location>
        <begin position="16"/>
        <end position="201"/>
    </location>
</feature>
<keyword evidence="7" id="KW-1185">Reference proteome</keyword>
<proteinExistence type="predicted"/>
<evidence type="ECO:0000313" key="6">
    <source>
        <dbReference type="EMBL" id="MEQ2414630.1"/>
    </source>
</evidence>
<name>A0ABV1CQF4_9FIRM</name>
<feature type="region of interest" description="Disordered" evidence="4">
    <location>
        <begin position="109"/>
        <end position="132"/>
    </location>
</feature>
<evidence type="ECO:0000313" key="7">
    <source>
        <dbReference type="Proteomes" id="UP001470752"/>
    </source>
</evidence>
<evidence type="ECO:0000256" key="4">
    <source>
        <dbReference type="SAM" id="MobiDB-lite"/>
    </source>
</evidence>
<dbReference type="RefSeq" id="WP_021925151.1">
    <property type="nucleotide sequence ID" value="NZ_JAOQJM010000001.1"/>
</dbReference>
<dbReference type="PANTHER" id="PTHR21600">
    <property type="entry name" value="MITOCHONDRIAL RNA PSEUDOURIDINE SYNTHASE"/>
    <property type="match status" value="1"/>
</dbReference>
<dbReference type="EMBL" id="JBBNFW010000198">
    <property type="protein sequence ID" value="MEQ2414630.1"/>
    <property type="molecule type" value="Genomic_DNA"/>
</dbReference>
<dbReference type="Proteomes" id="UP001470752">
    <property type="component" value="Unassembled WGS sequence"/>
</dbReference>
<accession>A0ABV1CQF4</accession>
<protein>
    <recommendedName>
        <fullName evidence="2">RNA pseudouridylate synthase</fullName>
    </recommendedName>
    <alternativeName>
        <fullName evidence="3">RNA-uridine isomerase</fullName>
    </alternativeName>
</protein>
<organism evidence="6 7">
    <name type="scientific">Blautia acetigignens</name>
    <dbReference type="NCBI Taxonomy" id="2981783"/>
    <lineage>
        <taxon>Bacteria</taxon>
        <taxon>Bacillati</taxon>
        <taxon>Bacillota</taxon>
        <taxon>Clostridia</taxon>
        <taxon>Lachnospirales</taxon>
        <taxon>Lachnospiraceae</taxon>
        <taxon>Blautia</taxon>
    </lineage>
</organism>
<dbReference type="CDD" id="cd02869">
    <property type="entry name" value="PseudoU_synth_RluA_like"/>
    <property type="match status" value="1"/>
</dbReference>
<sequence length="259" mass="28223">MLEANAEKYILFEDKDIIVCRKPAGIAVQNARIGAMDLESGLKNYLASAGNGRQIPYLAVVHRLDQPVEGVLVFARNPKAARNLSAQITAGKMEKIYLAVTFGRPAEYEKSETARSTEADSDETRSGKKHEPKILEDYLKKDGKTNTSSVVSPGTPGAKKARLSYEVLDETQDKISGKPKWLLRIHLDTGRHHQIRVQMAHAGMPLAGDRKYGSDTGIPIGTGGLALCAASLTFTHPAFGKVMKFQTTPQSPAFDGFKI</sequence>
<feature type="compositionally biased region" description="Basic and acidic residues" evidence="4">
    <location>
        <begin position="109"/>
        <end position="126"/>
    </location>
</feature>
<comment type="catalytic activity">
    <reaction evidence="1">
        <text>a uridine in RNA = a pseudouridine in RNA</text>
        <dbReference type="Rhea" id="RHEA:48348"/>
        <dbReference type="Rhea" id="RHEA-COMP:12068"/>
        <dbReference type="Rhea" id="RHEA-COMP:12069"/>
        <dbReference type="ChEBI" id="CHEBI:65314"/>
        <dbReference type="ChEBI" id="CHEBI:65315"/>
    </reaction>
</comment>
<dbReference type="InterPro" id="IPR020103">
    <property type="entry name" value="PsdUridine_synth_cat_dom_sf"/>
</dbReference>
<dbReference type="InterPro" id="IPR050188">
    <property type="entry name" value="RluA_PseudoU_synthase"/>
</dbReference>
<dbReference type="SUPFAM" id="SSF55120">
    <property type="entry name" value="Pseudouridine synthase"/>
    <property type="match status" value="1"/>
</dbReference>